<feature type="chain" id="PRO_5011606208" description="LPP20 lipoprotein" evidence="1">
    <location>
        <begin position="33"/>
        <end position="416"/>
    </location>
</feature>
<evidence type="ECO:0000313" key="2">
    <source>
        <dbReference type="EMBL" id="SFB89956.1"/>
    </source>
</evidence>
<evidence type="ECO:0000313" key="3">
    <source>
        <dbReference type="Proteomes" id="UP000199058"/>
    </source>
</evidence>
<evidence type="ECO:0000256" key="1">
    <source>
        <dbReference type="SAM" id="SignalP"/>
    </source>
</evidence>
<sequence length="416" mass="45327">MNLTIAIEREKQKMNTKFLAILFLAALLSACASTPESTTRPSDPPLSRQATLVESYSANEVMIRAVGLGNSMAEARDDARKAAIWFALMGGTNSLLTNAEQREAFRDHEAEFWANAMRYISHEGDLLSRRQEAGQDRIERAFRVNIANLKADLAARNIISDSRELAEAIANPVISVIARNPEGNDRHAASVFSEYLQDRGFEVVVLDATQRVDEIVQQAAALEGNIDPMYMLALQTGSDIYISIDSEVAERRVAGNRVAQSTVNATAYYTATGSQLGASSGYSAERAIAGGAALTGEAANDAADKVLGQLTRSWQREVQRGKAFKVVVNASPEIGDISRNLHQLFNDVCNRVRRNAAGSTSFDYTLNCDGPRDAMDLLILLEDNYIGPGQVFRVLDSGAFLIIRIGDSDTDSIIIE</sequence>
<accession>A0A1I1ETH1</accession>
<dbReference type="Proteomes" id="UP000199058">
    <property type="component" value="Unassembled WGS sequence"/>
</dbReference>
<dbReference type="STRING" id="1122252.SAMN05660443_0813"/>
<dbReference type="Pfam" id="PF19672">
    <property type="entry name" value="DUF6175"/>
    <property type="match status" value="1"/>
</dbReference>
<gene>
    <name evidence="2" type="ORF">SAMN05660443_0813</name>
</gene>
<feature type="signal peptide" evidence="1">
    <location>
        <begin position="1"/>
        <end position="32"/>
    </location>
</feature>
<proteinExistence type="predicted"/>
<dbReference type="AlphaFoldDB" id="A0A1I1ETH1"/>
<dbReference type="InterPro" id="IPR046173">
    <property type="entry name" value="DUF6175"/>
</dbReference>
<dbReference type="EMBL" id="FOLH01000001">
    <property type="protein sequence ID" value="SFB89956.1"/>
    <property type="molecule type" value="Genomic_DNA"/>
</dbReference>
<evidence type="ECO:0008006" key="4">
    <source>
        <dbReference type="Google" id="ProtNLM"/>
    </source>
</evidence>
<name>A0A1I1ETH1_9GAMM</name>
<keyword evidence="1" id="KW-0732">Signal</keyword>
<reference evidence="2 3" key="1">
    <citation type="submission" date="2016-10" db="EMBL/GenBank/DDBJ databases">
        <authorList>
            <person name="de Groot N.N."/>
        </authorList>
    </citation>
    <scope>NUCLEOTIDE SEQUENCE [LARGE SCALE GENOMIC DNA]</scope>
    <source>
        <strain evidence="2 3">DSM 18438</strain>
    </source>
</reference>
<keyword evidence="3" id="KW-1185">Reference proteome</keyword>
<protein>
    <recommendedName>
        <fullName evidence="4">LPP20 lipoprotein</fullName>
    </recommendedName>
</protein>
<organism evidence="2 3">
    <name type="scientific">Marinospirillum celere</name>
    <dbReference type="NCBI Taxonomy" id="1122252"/>
    <lineage>
        <taxon>Bacteria</taxon>
        <taxon>Pseudomonadati</taxon>
        <taxon>Pseudomonadota</taxon>
        <taxon>Gammaproteobacteria</taxon>
        <taxon>Oceanospirillales</taxon>
        <taxon>Oceanospirillaceae</taxon>
        <taxon>Marinospirillum</taxon>
    </lineage>
</organism>